<dbReference type="Proteomes" id="UP000316270">
    <property type="component" value="Chromosome 17"/>
</dbReference>
<feature type="domain" description="Acyl-CoA thioesterase-like N-terminal HotDog" evidence="3">
    <location>
        <begin position="50"/>
        <end position="131"/>
    </location>
</feature>
<dbReference type="PANTHER" id="PTHR11066">
    <property type="entry name" value="ACYL-COA THIOESTERASE"/>
    <property type="match status" value="1"/>
</dbReference>
<dbReference type="InterPro" id="IPR003703">
    <property type="entry name" value="Acyl_CoA_thio"/>
</dbReference>
<evidence type="ECO:0000313" key="6">
    <source>
        <dbReference type="Proteomes" id="UP000316270"/>
    </source>
</evidence>
<dbReference type="GO" id="GO:0005782">
    <property type="term" value="C:peroxisomal matrix"/>
    <property type="evidence" value="ECO:0007669"/>
    <property type="project" value="UniProtKB-SubCell"/>
</dbReference>
<dbReference type="GO" id="GO:0047617">
    <property type="term" value="F:fatty acyl-CoA hydrolase activity"/>
    <property type="evidence" value="ECO:0007669"/>
    <property type="project" value="InterPro"/>
</dbReference>
<evidence type="ECO:0008006" key="7">
    <source>
        <dbReference type="Google" id="ProtNLM"/>
    </source>
</evidence>
<dbReference type="InterPro" id="IPR049449">
    <property type="entry name" value="TesB_ACOT8-like_N"/>
</dbReference>
<comment type="similarity">
    <text evidence="1">Belongs to the C/M/P thioester hydrolase family.</text>
</comment>
<dbReference type="OrthoDB" id="68328at2759"/>
<proteinExistence type="inferred from homology"/>
<dbReference type="InterPro" id="IPR042171">
    <property type="entry name" value="Acyl-CoA_hotdog"/>
</dbReference>
<evidence type="ECO:0000259" key="3">
    <source>
        <dbReference type="Pfam" id="PF13622"/>
    </source>
</evidence>
<dbReference type="STRING" id="50376.A0A517LP88"/>
<accession>A0A517LP88</accession>
<protein>
    <recommendedName>
        <fullName evidence="7">Acyl-CoA thioesterase II</fullName>
    </recommendedName>
</protein>
<dbReference type="Pfam" id="PF13622">
    <property type="entry name" value="4HBT_3"/>
    <property type="match status" value="1"/>
</dbReference>
<dbReference type="GO" id="GO:0006637">
    <property type="term" value="P:acyl-CoA metabolic process"/>
    <property type="evidence" value="ECO:0007669"/>
    <property type="project" value="InterPro"/>
</dbReference>
<reference evidence="5 6" key="1">
    <citation type="submission" date="2019-07" db="EMBL/GenBank/DDBJ databases">
        <title>Finished genome of Venturia effusa.</title>
        <authorList>
            <person name="Young C.A."/>
            <person name="Cox M.P."/>
            <person name="Ganley A.R.D."/>
            <person name="David W.J."/>
        </authorList>
    </citation>
    <scope>NUCLEOTIDE SEQUENCE [LARGE SCALE GENOMIC DNA]</scope>
    <source>
        <strain evidence="6">albino</strain>
    </source>
</reference>
<dbReference type="PANTHER" id="PTHR11066:SF64">
    <property type="entry name" value="ACYL-COA THIOESTERASE (AFU_ORTHOLOGUE AFUA_1G12060)"/>
    <property type="match status" value="1"/>
</dbReference>
<evidence type="ECO:0000256" key="1">
    <source>
        <dbReference type="ARBA" id="ARBA00006538"/>
    </source>
</evidence>
<organism evidence="5 6">
    <name type="scientific">Venturia effusa</name>
    <dbReference type="NCBI Taxonomy" id="50376"/>
    <lineage>
        <taxon>Eukaryota</taxon>
        <taxon>Fungi</taxon>
        <taxon>Dikarya</taxon>
        <taxon>Ascomycota</taxon>
        <taxon>Pezizomycotina</taxon>
        <taxon>Dothideomycetes</taxon>
        <taxon>Pleosporomycetidae</taxon>
        <taxon>Venturiales</taxon>
        <taxon>Venturiaceae</taxon>
        <taxon>Venturia</taxon>
    </lineage>
</organism>
<evidence type="ECO:0000313" key="5">
    <source>
        <dbReference type="EMBL" id="QDS77427.1"/>
    </source>
</evidence>
<dbReference type="CDD" id="cd03444">
    <property type="entry name" value="Thioesterase_II_repeat1"/>
    <property type="match status" value="1"/>
</dbReference>
<dbReference type="Gene3D" id="2.40.160.210">
    <property type="entry name" value="Acyl-CoA thioesterase, double hotdog domain"/>
    <property type="match status" value="1"/>
</dbReference>
<name>A0A517LP88_9PEZI</name>
<dbReference type="EMBL" id="CP042201">
    <property type="protein sequence ID" value="QDS77427.1"/>
    <property type="molecule type" value="Genomic_DNA"/>
</dbReference>
<evidence type="ECO:0000259" key="4">
    <source>
        <dbReference type="Pfam" id="PF20789"/>
    </source>
</evidence>
<gene>
    <name evidence="5" type="ORF">FKW77_006615</name>
</gene>
<dbReference type="AlphaFoldDB" id="A0A517LP88"/>
<sequence>MTKPGRIPLPDPKIPIPWAKQMSLERVNETTFRSLAGTPYASLVNRNGEQRPRAYGGHVYAQAAYAASKTVPADFIVHSVTGYFTVLGMADEPFVYSVKTIRRGRGYIVLSVTVTQDTDPDTICFTSLCSFKRSEDFIDVQPEIQPDKRWQALLGGRKPEDLEIRADLTDWRNISEPNQEPCFTSGFAGVYTSVIDFSKVHKQLAPLDRHNLYIFSTVYDDDDCSPNDPNLDACAHLYHSDRESVWSILRQYELLDVLGNASSLSHTVVLHAGAEKLRFKDTSGKRRWFYQETWSKRLADGRTLHEGRIYDRNGYHVASTMQDGAIKLKPMGTQEMRTIEGKIMGKQEAKL</sequence>
<dbReference type="GO" id="GO:0009062">
    <property type="term" value="P:fatty acid catabolic process"/>
    <property type="evidence" value="ECO:0007669"/>
    <property type="project" value="TreeGrafter"/>
</dbReference>
<dbReference type="InterPro" id="IPR049450">
    <property type="entry name" value="ACOT8-like_C"/>
</dbReference>
<dbReference type="CDD" id="cd03445">
    <property type="entry name" value="Thioesterase_II_repeat2"/>
    <property type="match status" value="1"/>
</dbReference>
<evidence type="ECO:0000256" key="2">
    <source>
        <dbReference type="ARBA" id="ARBA00022801"/>
    </source>
</evidence>
<keyword evidence="2" id="KW-0378">Hydrolase</keyword>
<dbReference type="Pfam" id="PF20789">
    <property type="entry name" value="4HBT_3C"/>
    <property type="match status" value="1"/>
</dbReference>
<feature type="domain" description="Acyl-CoA thioesterase-like C-terminal" evidence="4">
    <location>
        <begin position="253"/>
        <end position="325"/>
    </location>
</feature>
<keyword evidence="6" id="KW-1185">Reference proteome</keyword>
<dbReference type="InterPro" id="IPR029069">
    <property type="entry name" value="HotDog_dom_sf"/>
</dbReference>
<dbReference type="SUPFAM" id="SSF54637">
    <property type="entry name" value="Thioesterase/thiol ester dehydrase-isomerase"/>
    <property type="match status" value="2"/>
</dbReference>